<dbReference type="SMART" id="SM00895">
    <property type="entry name" value="FCD"/>
    <property type="match status" value="1"/>
</dbReference>
<feature type="domain" description="HTH gntR-type" evidence="4">
    <location>
        <begin position="11"/>
        <end position="78"/>
    </location>
</feature>
<dbReference type="PANTHER" id="PTHR43537:SF5">
    <property type="entry name" value="UXU OPERON TRANSCRIPTIONAL REGULATOR"/>
    <property type="match status" value="1"/>
</dbReference>
<proteinExistence type="predicted"/>
<dbReference type="Gene3D" id="1.10.10.10">
    <property type="entry name" value="Winged helix-like DNA-binding domain superfamily/Winged helix DNA-binding domain"/>
    <property type="match status" value="1"/>
</dbReference>
<gene>
    <name evidence="5" type="ORF">CHR90_07955</name>
</gene>
<dbReference type="GO" id="GO:0003700">
    <property type="term" value="F:DNA-binding transcription factor activity"/>
    <property type="evidence" value="ECO:0007669"/>
    <property type="project" value="InterPro"/>
</dbReference>
<dbReference type="InterPro" id="IPR008920">
    <property type="entry name" value="TF_FadR/GntR_C"/>
</dbReference>
<evidence type="ECO:0000256" key="1">
    <source>
        <dbReference type="ARBA" id="ARBA00023015"/>
    </source>
</evidence>
<organism evidence="5 6">
    <name type="scientific">Elstera cyanobacteriorum</name>
    <dbReference type="NCBI Taxonomy" id="2022747"/>
    <lineage>
        <taxon>Bacteria</taxon>
        <taxon>Pseudomonadati</taxon>
        <taxon>Pseudomonadota</taxon>
        <taxon>Alphaproteobacteria</taxon>
        <taxon>Rhodospirillales</taxon>
        <taxon>Rhodospirillaceae</taxon>
        <taxon>Elstera</taxon>
    </lineage>
</organism>
<dbReference type="InterPro" id="IPR011711">
    <property type="entry name" value="GntR_C"/>
</dbReference>
<dbReference type="SUPFAM" id="SSF46785">
    <property type="entry name" value="Winged helix' DNA-binding domain"/>
    <property type="match status" value="1"/>
</dbReference>
<dbReference type="SUPFAM" id="SSF48008">
    <property type="entry name" value="GntR ligand-binding domain-like"/>
    <property type="match status" value="1"/>
</dbReference>
<sequence>MSSAKKDREPANLRGRAYESFTRHLLADEIRPGQFISQRELVDITQLPLGAIRELIPRLEAEGLIKTVPQRGMQVAHVDLNLIRDAFQFRLFLEREAVAIFAREAPDTTIKGLLDSHENMIAACEVAEGAGGIGDDLVAEAQEIDWALHIAIIDGLRNAIIADAYRVNLIKIRLIKQSTTRMKPTVVIPTMMEHMGVLRALVARDPEAAKAAMEAHILRARDRAFGLQVK</sequence>
<name>A0A255XRQ0_9PROT</name>
<keyword evidence="1" id="KW-0805">Transcription regulation</keyword>
<dbReference type="OrthoDB" id="7768882at2"/>
<evidence type="ECO:0000259" key="4">
    <source>
        <dbReference type="PROSITE" id="PS50949"/>
    </source>
</evidence>
<dbReference type="AlphaFoldDB" id="A0A255XRQ0"/>
<keyword evidence="3" id="KW-0804">Transcription</keyword>
<dbReference type="Gene3D" id="1.20.120.530">
    <property type="entry name" value="GntR ligand-binding domain-like"/>
    <property type="match status" value="1"/>
</dbReference>
<reference evidence="5 6" key="1">
    <citation type="submission" date="2017-07" db="EMBL/GenBank/DDBJ databases">
        <title>Elstera cyanobacteriorum sp. nov., a novel bacterium isolated from cyanobacterial aggregates in a eutrophic lake.</title>
        <authorList>
            <person name="Cai H."/>
        </authorList>
    </citation>
    <scope>NUCLEOTIDE SEQUENCE [LARGE SCALE GENOMIC DNA]</scope>
    <source>
        <strain evidence="5 6">TH019</strain>
    </source>
</reference>
<dbReference type="Proteomes" id="UP000216361">
    <property type="component" value="Unassembled WGS sequence"/>
</dbReference>
<keyword evidence="6" id="KW-1185">Reference proteome</keyword>
<evidence type="ECO:0000313" key="5">
    <source>
        <dbReference type="EMBL" id="OYQ19561.1"/>
    </source>
</evidence>
<dbReference type="Pfam" id="PF07729">
    <property type="entry name" value="FCD"/>
    <property type="match status" value="1"/>
</dbReference>
<protein>
    <submittedName>
        <fullName evidence="5">GntR family transcriptional regulator</fullName>
    </submittedName>
</protein>
<evidence type="ECO:0000313" key="6">
    <source>
        <dbReference type="Proteomes" id="UP000216361"/>
    </source>
</evidence>
<comment type="caution">
    <text evidence="5">The sequence shown here is derived from an EMBL/GenBank/DDBJ whole genome shotgun (WGS) entry which is preliminary data.</text>
</comment>
<evidence type="ECO:0000256" key="2">
    <source>
        <dbReference type="ARBA" id="ARBA00023125"/>
    </source>
</evidence>
<evidence type="ECO:0000256" key="3">
    <source>
        <dbReference type="ARBA" id="ARBA00023163"/>
    </source>
</evidence>
<dbReference type="PANTHER" id="PTHR43537">
    <property type="entry name" value="TRANSCRIPTIONAL REGULATOR, GNTR FAMILY"/>
    <property type="match status" value="1"/>
</dbReference>
<dbReference type="InterPro" id="IPR000524">
    <property type="entry name" value="Tscrpt_reg_HTH_GntR"/>
</dbReference>
<dbReference type="InterPro" id="IPR036390">
    <property type="entry name" value="WH_DNA-bd_sf"/>
</dbReference>
<keyword evidence="2" id="KW-0238">DNA-binding</keyword>
<dbReference type="PROSITE" id="PS50949">
    <property type="entry name" value="HTH_GNTR"/>
    <property type="match status" value="1"/>
</dbReference>
<dbReference type="InterPro" id="IPR036388">
    <property type="entry name" value="WH-like_DNA-bd_sf"/>
</dbReference>
<dbReference type="EMBL" id="NOXS01000031">
    <property type="protein sequence ID" value="OYQ19561.1"/>
    <property type="molecule type" value="Genomic_DNA"/>
</dbReference>
<accession>A0A255XRQ0</accession>
<dbReference type="GO" id="GO:0003677">
    <property type="term" value="F:DNA binding"/>
    <property type="evidence" value="ECO:0007669"/>
    <property type="project" value="UniProtKB-KW"/>
</dbReference>